<evidence type="ECO:0000313" key="2">
    <source>
        <dbReference type="Proteomes" id="UP000515154"/>
    </source>
</evidence>
<dbReference type="Proteomes" id="UP000515154">
    <property type="component" value="Unplaced"/>
</dbReference>
<organism evidence="2 3">
    <name type="scientific">Octopus sinensis</name>
    <name type="common">East Asian common octopus</name>
    <dbReference type="NCBI Taxonomy" id="2607531"/>
    <lineage>
        <taxon>Eukaryota</taxon>
        <taxon>Metazoa</taxon>
        <taxon>Spiralia</taxon>
        <taxon>Lophotrochozoa</taxon>
        <taxon>Mollusca</taxon>
        <taxon>Cephalopoda</taxon>
        <taxon>Coleoidea</taxon>
        <taxon>Octopodiformes</taxon>
        <taxon>Octopoda</taxon>
        <taxon>Incirrata</taxon>
        <taxon>Octopodidae</taxon>
        <taxon>Octopus</taxon>
    </lineage>
</organism>
<feature type="region of interest" description="Disordered" evidence="1">
    <location>
        <begin position="94"/>
        <end position="125"/>
    </location>
</feature>
<name>A0A6P7U5Z4_9MOLL</name>
<sequence length="125" mass="14405">MGYEKITDNGQWRAFERHKEIQACQIPYSISSSSIEVIFANIGYVIITRWQLKPASTGNYETFPLHTEIIFRNLEFISWYFIKFVIVVLDDDEQEKNGEGDDTGDGGGDGDDNYVEDYEDDNDDD</sequence>
<evidence type="ECO:0000256" key="1">
    <source>
        <dbReference type="SAM" id="MobiDB-lite"/>
    </source>
</evidence>
<reference evidence="3" key="1">
    <citation type="submission" date="2025-08" db="UniProtKB">
        <authorList>
            <consortium name="RefSeq"/>
        </authorList>
    </citation>
    <scope>IDENTIFICATION</scope>
</reference>
<gene>
    <name evidence="3" type="primary">LOC115230953</name>
</gene>
<accession>A0A6P7U5Z4</accession>
<evidence type="ECO:0000313" key="3">
    <source>
        <dbReference type="RefSeq" id="XP_029656917.1"/>
    </source>
</evidence>
<dbReference type="KEGG" id="osn:115230953"/>
<proteinExistence type="predicted"/>
<protein>
    <submittedName>
        <fullName evidence="3">Uncharacterized protein LOC115230953</fullName>
    </submittedName>
</protein>
<dbReference type="RefSeq" id="XP_029656917.1">
    <property type="nucleotide sequence ID" value="XM_029801057.1"/>
</dbReference>
<keyword evidence="2" id="KW-1185">Reference proteome</keyword>
<dbReference type="AlphaFoldDB" id="A0A6P7U5Z4"/>